<gene>
    <name evidence="2" type="ORF">ATH50_0479</name>
    <name evidence="1" type="ORF">DU502_09845</name>
</gene>
<dbReference type="KEGG" id="haer:DU502_09845"/>
<evidence type="ECO:0000313" key="4">
    <source>
        <dbReference type="Proteomes" id="UP000282007"/>
    </source>
</evidence>
<keyword evidence="4" id="KW-1185">Reference proteome</keyword>
<protein>
    <submittedName>
        <fullName evidence="2">Uncharacterized protein</fullName>
    </submittedName>
</protein>
<name>A0A3M0EBV0_9EURY</name>
<proteinExistence type="predicted"/>
<dbReference type="InterPro" id="IPR043733">
    <property type="entry name" value="DUF5677"/>
</dbReference>
<reference evidence="2 3" key="1">
    <citation type="journal article" date="2015" name="Stand. Genomic Sci.">
        <title>Genomic Encyclopedia of Bacterial and Archaeal Type Strains, Phase III: the genomes of soil and plant-associated and newly described type strains.</title>
        <authorList>
            <person name="Whitman W.B."/>
            <person name="Woyke T."/>
            <person name="Klenk H.P."/>
            <person name="Zhou Y."/>
            <person name="Lilburn T.G."/>
            <person name="Beck B.J."/>
            <person name="De Vos P."/>
            <person name="Vandamme P."/>
            <person name="Eisen J.A."/>
            <person name="Garrity G."/>
            <person name="Hugenholtz P."/>
            <person name="Kyrpides N.C."/>
        </authorList>
    </citation>
    <scope>NUCLEOTIDE SEQUENCE [LARGE SCALE GENOMIC DNA]</scope>
    <source>
        <strain evidence="2 3">CGMCC 1.10124</strain>
    </source>
</reference>
<dbReference type="EMBL" id="CP034145">
    <property type="protein sequence ID" value="AZH25661.1"/>
    <property type="molecule type" value="Genomic_DNA"/>
</dbReference>
<evidence type="ECO:0000313" key="2">
    <source>
        <dbReference type="EMBL" id="RMB25390.1"/>
    </source>
</evidence>
<dbReference type="AlphaFoldDB" id="A0A3M0EBV0"/>
<dbReference type="RefSeq" id="WP_124897055.1">
    <property type="nucleotide sequence ID" value="NZ_CP034145.1"/>
</dbReference>
<dbReference type="GeneID" id="38471589"/>
<dbReference type="Proteomes" id="UP000277326">
    <property type="component" value="Unassembled WGS sequence"/>
</dbReference>
<sequence>MVHPDWFAEAVEKALDSDPDIPKDVTGVEWLVREYTDRLLTEYAEKYPAVINEEAETRGGFEERLHKRWGDAFNLFEYLIILNHQSGVALKQQLIENEVPEDDPLFSALMRLHARACQVAREVLSLMRTGYADGAFARWRALYEIAVSSRFIEKYGEDIARRFLEHKIVDDYREIELYRDHREELGFAPVPEEEWAALKERFESKVEEYGGVFKTSYGWAAPELDKNPSRRTIAEDVDLDRYEPFFAFASNTVHGGSKGTLFRMGLTEETQSEVMLSGPSNTGFTDPAQFSALALVEVTDALLSAEDELEWKLVSTSLSKLIHEVVAAFDDVRKDLEAEVSQAEGKGYTIGGR</sequence>
<dbReference type="Proteomes" id="UP000282007">
    <property type="component" value="Chromosome"/>
</dbReference>
<accession>A0A3M0EBV0</accession>
<evidence type="ECO:0000313" key="1">
    <source>
        <dbReference type="EMBL" id="AZH25661.1"/>
    </source>
</evidence>
<dbReference type="Pfam" id="PF18928">
    <property type="entry name" value="DUF5677"/>
    <property type="match status" value="1"/>
</dbReference>
<reference evidence="2" key="3">
    <citation type="submission" date="2018-10" db="EMBL/GenBank/DDBJ databases">
        <authorList>
            <person name="Whitman W."/>
            <person name="Huntemann M."/>
            <person name="Clum A."/>
            <person name="Pillay M."/>
            <person name="Palaniappan K."/>
            <person name="Varghese N."/>
            <person name="Mikhailova N."/>
            <person name="Stamatis D."/>
            <person name="Reddy T."/>
            <person name="Daum C."/>
            <person name="Shapiro N."/>
            <person name="Ivanova N."/>
            <person name="Kyrpides N."/>
            <person name="Woyke T."/>
        </authorList>
    </citation>
    <scope>NUCLEOTIDE SEQUENCE</scope>
    <source>
        <strain evidence="2">CGMCC 1.10124</strain>
    </source>
</reference>
<reference evidence="1 4" key="2">
    <citation type="submission" date="2018-07" db="EMBL/GenBank/DDBJ databases">
        <title>Genome sequences of Haloplanus aerogenes JCM 16430T.</title>
        <authorList>
            <person name="Kim Y.B."/>
            <person name="Roh S.W."/>
        </authorList>
    </citation>
    <scope>NUCLEOTIDE SEQUENCE [LARGE SCALE GENOMIC DNA]</scope>
    <source>
        <strain evidence="1 4">JCM 16430</strain>
    </source>
</reference>
<dbReference type="EMBL" id="REFS01000001">
    <property type="protein sequence ID" value="RMB25390.1"/>
    <property type="molecule type" value="Genomic_DNA"/>
</dbReference>
<organism evidence="2 3">
    <name type="scientific">Haloplanus aerogenes</name>
    <dbReference type="NCBI Taxonomy" id="660522"/>
    <lineage>
        <taxon>Archaea</taxon>
        <taxon>Methanobacteriati</taxon>
        <taxon>Methanobacteriota</taxon>
        <taxon>Stenosarchaea group</taxon>
        <taxon>Halobacteria</taxon>
        <taxon>Halobacteriales</taxon>
        <taxon>Haloferacaceae</taxon>
        <taxon>Haloplanus</taxon>
    </lineage>
</organism>
<evidence type="ECO:0000313" key="3">
    <source>
        <dbReference type="Proteomes" id="UP000277326"/>
    </source>
</evidence>
<dbReference type="OrthoDB" id="178002at2157"/>